<comment type="caution">
    <text evidence="1">The sequence shown here is derived from an EMBL/GenBank/DDBJ whole genome shotgun (WGS) entry which is preliminary data.</text>
</comment>
<organism evidence="1 2">
    <name type="scientific">Pseudomaricurvus hydrocarbonicus</name>
    <dbReference type="NCBI Taxonomy" id="1470433"/>
    <lineage>
        <taxon>Bacteria</taxon>
        <taxon>Pseudomonadati</taxon>
        <taxon>Pseudomonadota</taxon>
        <taxon>Gammaproteobacteria</taxon>
        <taxon>Cellvibrionales</taxon>
        <taxon>Cellvibrionaceae</taxon>
        <taxon>Pseudomaricurvus</taxon>
    </lineage>
</organism>
<dbReference type="Pfam" id="PF09839">
    <property type="entry name" value="DUF2066"/>
    <property type="match status" value="1"/>
</dbReference>
<name>A0A9E5MLA8_9GAMM</name>
<reference evidence="1" key="1">
    <citation type="submission" date="2020-03" db="EMBL/GenBank/DDBJ databases">
        <authorList>
            <person name="Guo F."/>
        </authorList>
    </citation>
    <scope>NUCLEOTIDE SEQUENCE</scope>
    <source>
        <strain evidence="1">JCM 30134</strain>
    </source>
</reference>
<accession>A0A9E5MLA8</accession>
<protein>
    <submittedName>
        <fullName evidence="1">DUF2066 domain-containing protein</fullName>
    </submittedName>
</protein>
<dbReference type="InterPro" id="IPR018642">
    <property type="entry name" value="DUF2066"/>
</dbReference>
<evidence type="ECO:0000313" key="1">
    <source>
        <dbReference type="EMBL" id="NHO64163.1"/>
    </source>
</evidence>
<evidence type="ECO:0000313" key="2">
    <source>
        <dbReference type="Proteomes" id="UP000787472"/>
    </source>
</evidence>
<dbReference type="RefSeq" id="WP_167180911.1">
    <property type="nucleotide sequence ID" value="NZ_JAAONZ010000001.1"/>
</dbReference>
<proteinExistence type="predicted"/>
<sequence length="375" mass="41259">MQRLSGLILSVLTLVWVVLVPAVASAETVANLYQQRELVVGQGSSERLRAMSEALSTVLVRVSGQPAVLQSDQVKQALSSPEGYMEAYRYESGSTTVERDGQQVPATTIVLNFSRAGVEGLLRQAQLPLWPANRPSVLVWVVKDDFNQGRRLVSLQDEGELSGAVKEAARRRGLPVVTPLLDLEDQVSIKPDDLWALNTDAIMQASERYKADAVLVGRYSQASSGQWLSAWTLFHKQKQQVFDRERAEEAALLTDALDATSDYLADIYSINTNGARAGTVVMEIDQIQDFSEYVKTLSYLTDLDMVRQLDLLAVDGAKLQLMLKMDGDVALLANALELDNRLVTVAPKTGRDTVSLPASLEPQGSLANPLRYRWP</sequence>
<gene>
    <name evidence="1" type="ORF">G8770_01220</name>
</gene>
<dbReference type="EMBL" id="JAAONZ010000001">
    <property type="protein sequence ID" value="NHO64163.1"/>
    <property type="molecule type" value="Genomic_DNA"/>
</dbReference>
<keyword evidence="2" id="KW-1185">Reference proteome</keyword>
<dbReference type="AlphaFoldDB" id="A0A9E5MLA8"/>
<dbReference type="Proteomes" id="UP000787472">
    <property type="component" value="Unassembled WGS sequence"/>
</dbReference>